<protein>
    <submittedName>
        <fullName evidence="1">Uncharacterized protein</fullName>
    </submittedName>
</protein>
<reference evidence="1" key="1">
    <citation type="journal article" date="2015" name="Nature">
        <title>Complex archaea that bridge the gap between prokaryotes and eukaryotes.</title>
        <authorList>
            <person name="Spang A."/>
            <person name="Saw J.H."/>
            <person name="Jorgensen S.L."/>
            <person name="Zaremba-Niedzwiedzka K."/>
            <person name="Martijn J."/>
            <person name="Lind A.E."/>
            <person name="van Eijk R."/>
            <person name="Schleper C."/>
            <person name="Guy L."/>
            <person name="Ettema T.J."/>
        </authorList>
    </citation>
    <scope>NUCLEOTIDE SEQUENCE</scope>
</reference>
<sequence length="308" mass="35912">MDLKETFYMDFYDTNNPDYGGLNYYRGPSAWGITHKQVGREELFNKILEGKELKDLQQDFDVSETTLRKRFGKYIRPMLEHIPNDIQLPANTIRSLNQLKLKFDQSSEGTLGIRDAKFGILVLYIAPKLYNLIRSGFSLQASLDWLSQNNIKFIENRVSKNLQANTMNQRVCRRIWGKNYAELRMEFFIEPLVEDLRNQGIYFIIGEGTERINPLEVQELLDRRLIDGFIIGENTQELGLIERLALSGLKGYTEIANALHIPDSMTPQGTRRKAHQSVMMYVMNRWGAQYRNFNTFVEFLKTNFLGRD</sequence>
<gene>
    <name evidence="1" type="ORF">LCGC14_2797680</name>
</gene>
<dbReference type="AlphaFoldDB" id="A0A0F8YNM2"/>
<accession>A0A0F8YNM2</accession>
<proteinExistence type="predicted"/>
<name>A0A0F8YNM2_9ZZZZ</name>
<organism evidence="1">
    <name type="scientific">marine sediment metagenome</name>
    <dbReference type="NCBI Taxonomy" id="412755"/>
    <lineage>
        <taxon>unclassified sequences</taxon>
        <taxon>metagenomes</taxon>
        <taxon>ecological metagenomes</taxon>
    </lineage>
</organism>
<dbReference type="EMBL" id="LAZR01052418">
    <property type="protein sequence ID" value="KKK83008.1"/>
    <property type="molecule type" value="Genomic_DNA"/>
</dbReference>
<comment type="caution">
    <text evidence="1">The sequence shown here is derived from an EMBL/GenBank/DDBJ whole genome shotgun (WGS) entry which is preliminary data.</text>
</comment>
<evidence type="ECO:0000313" key="1">
    <source>
        <dbReference type="EMBL" id="KKK83008.1"/>
    </source>
</evidence>